<reference evidence="4 5" key="1">
    <citation type="submission" date="2014-02" db="EMBL/GenBank/DDBJ databases">
        <title>The genome sequence of Colletotrichum nymphaeae SA-01.</title>
        <authorList>
            <person name="Baroncelli R."/>
            <person name="Thon M.R."/>
        </authorList>
    </citation>
    <scope>NUCLEOTIDE SEQUENCE [LARGE SCALE GENOMIC DNA]</scope>
    <source>
        <strain evidence="4 5">SA-01</strain>
    </source>
</reference>
<evidence type="ECO:0000256" key="3">
    <source>
        <dbReference type="ARBA" id="ARBA00023239"/>
    </source>
</evidence>
<sequence>MREIRDTAIALQDWRATAKRILRKDITFDWKLQKTPLGQYMWQWSKTAIIDRCFLAAPLGDVTWNRQDKPNKEDMHGFYTALREAYLNRLSAFGYTGAYDFRKGQVQPIWATQGLSLHAKQFAERFKQEGIAGYMRDVAAPAIEGMATDKFGKPKSPGGYLADAFSDVVG</sequence>
<dbReference type="GO" id="GO:0004451">
    <property type="term" value="F:isocitrate lyase activity"/>
    <property type="evidence" value="ECO:0007669"/>
    <property type="project" value="InterPro"/>
</dbReference>
<keyword evidence="5" id="KW-1185">Reference proteome</keyword>
<comment type="caution">
    <text evidence="4">The sequence shown here is derived from an EMBL/GenBank/DDBJ whole genome shotgun (WGS) entry which is preliminary data.</text>
</comment>
<proteinExistence type="inferred from homology"/>
<comment type="similarity">
    <text evidence="1">Belongs to the isocitrate lyase/PEP mutase superfamily. Isocitrate lyase family.</text>
</comment>
<dbReference type="EC" id="4.1.3.30" evidence="2"/>
<dbReference type="InterPro" id="IPR006254">
    <property type="entry name" value="Isocitrate_lyase"/>
</dbReference>
<evidence type="ECO:0000256" key="1">
    <source>
        <dbReference type="ARBA" id="ARBA00005704"/>
    </source>
</evidence>
<dbReference type="EMBL" id="JEMN01000768">
    <property type="protein sequence ID" value="KXH56862.1"/>
    <property type="molecule type" value="Genomic_DNA"/>
</dbReference>
<dbReference type="AlphaFoldDB" id="A0A135U903"/>
<dbReference type="GO" id="GO:0019752">
    <property type="term" value="P:carboxylic acid metabolic process"/>
    <property type="evidence" value="ECO:0007669"/>
    <property type="project" value="InterPro"/>
</dbReference>
<keyword evidence="3" id="KW-0456">Lyase</keyword>
<protein>
    <recommendedName>
        <fullName evidence="2">methylisocitrate lyase</fullName>
        <ecNumber evidence="2">4.1.3.30</ecNumber>
    </recommendedName>
</protein>
<dbReference type="OrthoDB" id="4078635at2759"/>
<dbReference type="InterPro" id="IPR040442">
    <property type="entry name" value="Pyrv_kinase-like_dom_sf"/>
</dbReference>
<organism evidence="4 5">
    <name type="scientific">Colletotrichum nymphaeae SA-01</name>
    <dbReference type="NCBI Taxonomy" id="1460502"/>
    <lineage>
        <taxon>Eukaryota</taxon>
        <taxon>Fungi</taxon>
        <taxon>Dikarya</taxon>
        <taxon>Ascomycota</taxon>
        <taxon>Pezizomycotina</taxon>
        <taxon>Sordariomycetes</taxon>
        <taxon>Hypocreomycetidae</taxon>
        <taxon>Glomerellales</taxon>
        <taxon>Glomerellaceae</taxon>
        <taxon>Colletotrichum</taxon>
        <taxon>Colletotrichum acutatum species complex</taxon>
    </lineage>
</organism>
<dbReference type="Pfam" id="PF00463">
    <property type="entry name" value="ICL"/>
    <property type="match status" value="1"/>
</dbReference>
<gene>
    <name evidence="4" type="ORF">CNYM01_13038</name>
</gene>
<evidence type="ECO:0000313" key="5">
    <source>
        <dbReference type="Proteomes" id="UP000070054"/>
    </source>
</evidence>
<dbReference type="Proteomes" id="UP000070054">
    <property type="component" value="Unassembled WGS sequence"/>
</dbReference>
<dbReference type="SUPFAM" id="SSF51621">
    <property type="entry name" value="Phosphoenolpyruvate/pyruvate domain"/>
    <property type="match status" value="1"/>
</dbReference>
<dbReference type="InterPro" id="IPR015813">
    <property type="entry name" value="Pyrv/PenolPyrv_kinase-like_dom"/>
</dbReference>
<evidence type="ECO:0000256" key="2">
    <source>
        <dbReference type="ARBA" id="ARBA00012260"/>
    </source>
</evidence>
<dbReference type="Gene3D" id="3.20.20.60">
    <property type="entry name" value="Phosphoenolpyruvate-binding domains"/>
    <property type="match status" value="1"/>
</dbReference>
<accession>A0A135U903</accession>
<name>A0A135U903_9PEZI</name>
<evidence type="ECO:0000313" key="4">
    <source>
        <dbReference type="EMBL" id="KXH56862.1"/>
    </source>
</evidence>
<dbReference type="GO" id="GO:0046421">
    <property type="term" value="F:methylisocitrate lyase activity"/>
    <property type="evidence" value="ECO:0007669"/>
    <property type="project" value="UniProtKB-EC"/>
</dbReference>